<keyword evidence="4" id="KW-1185">Reference proteome</keyword>
<dbReference type="InterPro" id="IPR007165">
    <property type="entry name" value="Phage_holin_4_2"/>
</dbReference>
<dbReference type="Pfam" id="PF04020">
    <property type="entry name" value="Phage_holin_4_2"/>
    <property type="match status" value="1"/>
</dbReference>
<evidence type="ECO:0000313" key="5">
    <source>
        <dbReference type="Proteomes" id="UP000231990"/>
    </source>
</evidence>
<name>A0A2M9ZKG2_9LEPT</name>
<organism evidence="3 5">
    <name type="scientific">Leptospira perolatii</name>
    <dbReference type="NCBI Taxonomy" id="2023191"/>
    <lineage>
        <taxon>Bacteria</taxon>
        <taxon>Pseudomonadati</taxon>
        <taxon>Spirochaetota</taxon>
        <taxon>Spirochaetia</taxon>
        <taxon>Leptospirales</taxon>
        <taxon>Leptospiraceae</taxon>
        <taxon>Leptospira</taxon>
    </lineage>
</organism>
<feature type="transmembrane region" description="Helical" evidence="1">
    <location>
        <begin position="93"/>
        <end position="114"/>
    </location>
</feature>
<feature type="transmembrane region" description="Helical" evidence="1">
    <location>
        <begin position="62"/>
        <end position="87"/>
    </location>
</feature>
<dbReference type="Proteomes" id="UP000231990">
    <property type="component" value="Unassembled WGS sequence"/>
</dbReference>
<evidence type="ECO:0000313" key="3">
    <source>
        <dbReference type="EMBL" id="PJZ72454.1"/>
    </source>
</evidence>
<dbReference type="OrthoDB" id="331170at2"/>
<dbReference type="Proteomes" id="UP000231962">
    <property type="component" value="Unassembled WGS sequence"/>
</dbReference>
<dbReference type="AlphaFoldDB" id="A0A2M9ZKG2"/>
<reference evidence="4 5" key="1">
    <citation type="submission" date="2017-07" db="EMBL/GenBank/DDBJ databases">
        <title>Leptospira spp. isolated from tropical soils.</title>
        <authorList>
            <person name="Thibeaux R."/>
            <person name="Iraola G."/>
            <person name="Ferres I."/>
            <person name="Bierque E."/>
            <person name="Girault D."/>
            <person name="Soupe-Gilbert M.-E."/>
            <person name="Picardeau M."/>
            <person name="Goarant C."/>
        </authorList>
    </citation>
    <scope>NUCLEOTIDE SEQUENCE [LARGE SCALE GENOMIC DNA]</scope>
    <source>
        <strain evidence="3 5">FH1-B-B1</strain>
        <strain evidence="2 4">FH1-B-C1</strain>
    </source>
</reference>
<gene>
    <name evidence="2" type="ORF">CH360_11180</name>
    <name evidence="3" type="ORF">CH373_13615</name>
</gene>
<dbReference type="EMBL" id="NPDY01000010">
    <property type="protein sequence ID" value="PJZ69319.1"/>
    <property type="molecule type" value="Genomic_DNA"/>
</dbReference>
<dbReference type="PANTHER" id="PTHR37309">
    <property type="entry name" value="SLR0284 PROTEIN"/>
    <property type="match status" value="1"/>
</dbReference>
<evidence type="ECO:0008006" key="6">
    <source>
        <dbReference type="Google" id="ProtNLM"/>
    </source>
</evidence>
<dbReference type="PANTHER" id="PTHR37309:SF1">
    <property type="entry name" value="SLR0284 PROTEIN"/>
    <property type="match status" value="1"/>
</dbReference>
<proteinExistence type="predicted"/>
<evidence type="ECO:0000256" key="1">
    <source>
        <dbReference type="SAM" id="Phobius"/>
    </source>
</evidence>
<comment type="caution">
    <text evidence="3">The sequence shown here is derived from an EMBL/GenBank/DDBJ whole genome shotgun (WGS) entry which is preliminary data.</text>
</comment>
<keyword evidence="1" id="KW-0812">Transmembrane</keyword>
<accession>A0A2M9ZKG2</accession>
<feature type="transmembrane region" description="Helical" evidence="1">
    <location>
        <begin position="36"/>
        <end position="55"/>
    </location>
</feature>
<evidence type="ECO:0000313" key="2">
    <source>
        <dbReference type="EMBL" id="PJZ69319.1"/>
    </source>
</evidence>
<protein>
    <recommendedName>
        <fullName evidence="6">Phage holin family protein</fullName>
    </recommendedName>
</protein>
<keyword evidence="1" id="KW-1133">Transmembrane helix</keyword>
<sequence>MPRLLLSIALQSLVVLYVFPLINPLFRVTGPWWDAMVVVLFFGFVNFVLRWFLVIVTLGVGLIVYILTLGLAGLFVNAVVLLLIGNFLPDHLFVPGFGSAFMGGIVLTLANYVAKRQTEEEEDFPLKKSRKED</sequence>
<dbReference type="RefSeq" id="WP_100714133.1">
    <property type="nucleotide sequence ID" value="NZ_NPDY01000010.1"/>
</dbReference>
<keyword evidence="1" id="KW-0472">Membrane</keyword>
<dbReference type="EMBL" id="NPDZ01000009">
    <property type="protein sequence ID" value="PJZ72454.1"/>
    <property type="molecule type" value="Genomic_DNA"/>
</dbReference>
<evidence type="ECO:0000313" key="4">
    <source>
        <dbReference type="Proteomes" id="UP000231962"/>
    </source>
</evidence>